<evidence type="ECO:0000256" key="1">
    <source>
        <dbReference type="SAM" id="MobiDB-lite"/>
    </source>
</evidence>
<accession>A0A0F7U624</accession>
<name>A0A0F7U624_NEOCL</name>
<protein>
    <submittedName>
        <fullName evidence="2">Cpw-wpc domain-containing protein</fullName>
    </submittedName>
</protein>
<organism evidence="2">
    <name type="scientific">Neospora caninum (strain Liverpool)</name>
    <dbReference type="NCBI Taxonomy" id="572307"/>
    <lineage>
        <taxon>Eukaryota</taxon>
        <taxon>Sar</taxon>
        <taxon>Alveolata</taxon>
        <taxon>Apicomplexa</taxon>
        <taxon>Conoidasida</taxon>
        <taxon>Coccidia</taxon>
        <taxon>Eucoccidiorida</taxon>
        <taxon>Eimeriorina</taxon>
        <taxon>Sarcocystidae</taxon>
        <taxon>Neospora</taxon>
    </lineage>
</organism>
<dbReference type="AlphaFoldDB" id="A0A0F7U624"/>
<gene>
    <name evidence="2" type="ORF">BN1204_011050</name>
</gene>
<evidence type="ECO:0000313" key="2">
    <source>
        <dbReference type="EMBL" id="CEL65249.1"/>
    </source>
</evidence>
<reference evidence="2" key="1">
    <citation type="journal article" date="2015" name="PLoS ONE">
        <title>Comprehensive Evaluation of Toxoplasma gondii VEG and Neospora caninum LIV Genomes with Tachyzoite Stage Transcriptome and Proteome Defines Novel Transcript Features.</title>
        <authorList>
            <person name="Ramaprasad A."/>
            <person name="Mourier T."/>
            <person name="Naeem R."/>
            <person name="Malas T.B."/>
            <person name="Moussa E."/>
            <person name="Panigrahi A."/>
            <person name="Vermont S.J."/>
            <person name="Otto T.D."/>
            <person name="Wastling J."/>
            <person name="Pain A."/>
        </authorList>
    </citation>
    <scope>NUCLEOTIDE SEQUENCE</scope>
    <source>
        <strain evidence="2">Liverpool</strain>
    </source>
</reference>
<dbReference type="EMBL" id="LN714478">
    <property type="protein sequence ID" value="CEL65249.1"/>
    <property type="molecule type" value="Genomic_DNA"/>
</dbReference>
<proteinExistence type="predicted"/>
<sequence>MWGHPIKIANPGYQWTIPAGHTVNDPAFGSLPSAPGVPVPETTGTNLLYGQTTTLSGRSLSPTPQEPSVPPPAGELPVVLGTPQGTATASSAQLYAASQTPVNAARGNVPIVSRAPAPTAVMPIPLPAPMCPRKSVAGVPLCIFLCAQPAFYLSLDEHEYTAHHKGNTQSASAFVFISHSEYSKLW</sequence>
<feature type="region of interest" description="Disordered" evidence="1">
    <location>
        <begin position="53"/>
        <end position="72"/>
    </location>
</feature>